<keyword evidence="2" id="KW-1185">Reference proteome</keyword>
<dbReference type="HOGENOM" id="CLU_071770_0_0_9"/>
<dbReference type="PATRIC" id="fig|1209989.3.peg.131"/>
<protein>
    <recommendedName>
        <fullName evidence="3">CRISPR-associated protein, Csh2 family</fullName>
    </recommendedName>
</protein>
<evidence type="ECO:0008006" key="3">
    <source>
        <dbReference type="Google" id="ProtNLM"/>
    </source>
</evidence>
<dbReference type="OrthoDB" id="9776792at2"/>
<dbReference type="Pfam" id="PF05107">
    <property type="entry name" value="Cas_Cas7"/>
    <property type="match status" value="1"/>
</dbReference>
<dbReference type="Proteomes" id="UP000010802">
    <property type="component" value="Chromosome"/>
</dbReference>
<accession>L0RZ25</accession>
<dbReference type="NCBIfam" id="TIGR01595">
    <property type="entry name" value="cas_CT1132"/>
    <property type="match status" value="1"/>
</dbReference>
<reference evidence="2" key="1">
    <citation type="journal article" date="2013" name="Genome Announc.">
        <title>First genome sequence of a syntrophic acetate-oxidizing bacterium, Tepidanaerobacter acetatoxydans strain Re1.</title>
        <authorList>
            <person name="Manzoor S."/>
            <person name="Bongcam-Rudloff E."/>
            <person name="Schnurer A."/>
            <person name="Muller B."/>
        </authorList>
    </citation>
    <scope>NUCLEOTIDE SEQUENCE [LARGE SCALE GENOMIC DNA]</scope>
    <source>
        <strain evidence="2">Re1</strain>
    </source>
</reference>
<dbReference type="RefSeq" id="WP_013777243.1">
    <property type="nucleotide sequence ID" value="NC_015519.1"/>
</dbReference>
<dbReference type="GO" id="GO:0043571">
    <property type="term" value="P:maintenance of CRISPR repeat elements"/>
    <property type="evidence" value="ECO:0007669"/>
    <property type="project" value="InterPro"/>
</dbReference>
<gene>
    <name evidence="1" type="ordered locus">TEPIRE1_0112</name>
</gene>
<accession>F4LS56</accession>
<dbReference type="STRING" id="1209989.TepRe1_0108"/>
<evidence type="ECO:0000313" key="2">
    <source>
        <dbReference type="Proteomes" id="UP000010802"/>
    </source>
</evidence>
<proteinExistence type="predicted"/>
<dbReference type="InterPro" id="IPR006482">
    <property type="entry name" value="Cas7_Csh2/Csh2"/>
</dbReference>
<organism evidence="1 2">
    <name type="scientific">Tepidanaerobacter acetatoxydans (strain DSM 21804 / JCM 16047 / Re1)</name>
    <dbReference type="NCBI Taxonomy" id="1209989"/>
    <lineage>
        <taxon>Bacteria</taxon>
        <taxon>Bacillati</taxon>
        <taxon>Bacillota</taxon>
        <taxon>Clostridia</taxon>
        <taxon>Thermosediminibacterales</taxon>
        <taxon>Tepidanaerobacteraceae</taxon>
        <taxon>Tepidanaerobacter</taxon>
    </lineage>
</organism>
<name>F4LS56_TEPAE</name>
<dbReference type="KEGG" id="tae:TepiRe1_0112"/>
<dbReference type="eggNOG" id="COG3649">
    <property type="taxonomic scope" value="Bacteria"/>
</dbReference>
<dbReference type="KEGG" id="tep:TepRe1_0108"/>
<evidence type="ECO:0000313" key="1">
    <source>
        <dbReference type="EMBL" id="CCP24802.1"/>
    </source>
</evidence>
<dbReference type="AlphaFoldDB" id="F4LS56"/>
<sequence length="350" mass="40554">MLINQNSDFLFGFQATMSNPNGDPDQENKPRMDYETSTALVSDARRKRDVRDFLKNKGYKIFVDTLADQKVPMDKMLEYITDTFLENSGNIELLFKENPNLKVQWEKVFGTTENPNKEYNEKKEKLKKNKDFIRLNNIFLTEIIKKELIDIRLFGSAMAVEGVSKTFTGPVQLNWGYSLHPVELIKSNTITSIMNEDNSTFGKKYKLYYALMAHYGTINKYNAKLTGMTEKDRELFRKALGQSLMANQTDSKQGQEPIFYLEILYAPEFDGYLGDLRRFLNVEYATYAIRSLDDIKVDFSRLNDAINNVKNKGYIDKVIGWVNPFIPNESFMNLPEFENIDLLAPIKTEE</sequence>
<dbReference type="EMBL" id="HF563609">
    <property type="protein sequence ID" value="CCP24802.1"/>
    <property type="molecule type" value="Genomic_DNA"/>
</dbReference>